<evidence type="ECO:0008006" key="5">
    <source>
        <dbReference type="Google" id="ProtNLM"/>
    </source>
</evidence>
<dbReference type="OrthoDB" id="426086at2"/>
<keyword evidence="2" id="KW-0732">Signal</keyword>
<sequence length="130" mass="15246">MKKMVILSGLLLITLSFSFVPPAFSQGSPSRVEKWEKLSEKLNLTEDQKAQWQEIKRSQRERVSGILTPEQQEQAKEKKWRSLNLTDAQKEQMRAIKQETNQQIQGILTPEQQQIWSEMKKNRQKKPVNP</sequence>
<evidence type="ECO:0000256" key="2">
    <source>
        <dbReference type="SAM" id="SignalP"/>
    </source>
</evidence>
<keyword evidence="4" id="KW-1185">Reference proteome</keyword>
<proteinExistence type="predicted"/>
<dbReference type="eggNOG" id="COG3678">
    <property type="taxonomic scope" value="Bacteria"/>
</dbReference>
<dbReference type="AlphaFoldDB" id="B7K2K7"/>
<organism evidence="3 4">
    <name type="scientific">Rippkaea orientalis (strain PCC 8801 / RF-1)</name>
    <name type="common">Cyanothece sp. (strain PCC 8801)</name>
    <dbReference type="NCBI Taxonomy" id="41431"/>
    <lineage>
        <taxon>Bacteria</taxon>
        <taxon>Bacillati</taxon>
        <taxon>Cyanobacteriota</taxon>
        <taxon>Cyanophyceae</taxon>
        <taxon>Oscillatoriophycideae</taxon>
        <taxon>Chroococcales</taxon>
        <taxon>Aphanothecaceae</taxon>
        <taxon>Rippkaea</taxon>
        <taxon>Rippkaea orientalis</taxon>
    </lineage>
</organism>
<evidence type="ECO:0000313" key="3">
    <source>
        <dbReference type="EMBL" id="ACK66400.1"/>
    </source>
</evidence>
<dbReference type="EMBL" id="CP001287">
    <property type="protein sequence ID" value="ACK66400.1"/>
    <property type="molecule type" value="Genomic_DNA"/>
</dbReference>
<name>B7K2K7_RIPO1</name>
<feature type="region of interest" description="Disordered" evidence="1">
    <location>
        <begin position="59"/>
        <end position="80"/>
    </location>
</feature>
<gene>
    <name evidence="3" type="ordered locus">PCC8801_2389</name>
</gene>
<dbReference type="STRING" id="41431.PCC8801_2389"/>
<dbReference type="Proteomes" id="UP000008204">
    <property type="component" value="Chromosome"/>
</dbReference>
<protein>
    <recommendedName>
        <fullName evidence="5">LTXXQ motif family protein</fullName>
    </recommendedName>
</protein>
<dbReference type="HOGENOM" id="CLU_133626_0_0_3"/>
<accession>B7K2K7</accession>
<reference evidence="4" key="1">
    <citation type="journal article" date="2011" name="MBio">
        <title>Novel metabolic attributes of the genus Cyanothece, comprising a group of unicellular nitrogen-fixing Cyanobacteria.</title>
        <authorList>
            <person name="Bandyopadhyay A."/>
            <person name="Elvitigala T."/>
            <person name="Welsh E."/>
            <person name="Stockel J."/>
            <person name="Liberton M."/>
            <person name="Min H."/>
            <person name="Sherman L.A."/>
            <person name="Pakrasi H.B."/>
        </authorList>
    </citation>
    <scope>NUCLEOTIDE SEQUENCE [LARGE SCALE GENOMIC DNA]</scope>
    <source>
        <strain evidence="4">PCC 8801</strain>
    </source>
</reference>
<dbReference type="KEGG" id="cyp:PCC8801_2389"/>
<evidence type="ECO:0000256" key="1">
    <source>
        <dbReference type="SAM" id="MobiDB-lite"/>
    </source>
</evidence>
<feature type="chain" id="PRO_5002858670" description="LTXXQ motif family protein" evidence="2">
    <location>
        <begin position="26"/>
        <end position="130"/>
    </location>
</feature>
<evidence type="ECO:0000313" key="4">
    <source>
        <dbReference type="Proteomes" id="UP000008204"/>
    </source>
</evidence>
<feature type="signal peptide" evidence="2">
    <location>
        <begin position="1"/>
        <end position="25"/>
    </location>
</feature>